<evidence type="ECO:0000313" key="1">
    <source>
        <dbReference type="EMBL" id="RGL80552.1"/>
    </source>
</evidence>
<protein>
    <submittedName>
        <fullName evidence="1">Uncharacterized protein</fullName>
    </submittedName>
</protein>
<comment type="caution">
    <text evidence="1">The sequence shown here is derived from an EMBL/GenBank/DDBJ whole genome shotgun (WGS) entry which is preliminary data.</text>
</comment>
<dbReference type="Proteomes" id="UP000261278">
    <property type="component" value="Unassembled WGS sequence"/>
</dbReference>
<dbReference type="EMBL" id="QSSN01000046">
    <property type="protein sequence ID" value="RGL80552.1"/>
    <property type="molecule type" value="Genomic_DNA"/>
</dbReference>
<dbReference type="RefSeq" id="WP_117678586.1">
    <property type="nucleotide sequence ID" value="NZ_CAXSKM010000045.1"/>
</dbReference>
<evidence type="ECO:0000313" key="2">
    <source>
        <dbReference type="Proteomes" id="UP000261278"/>
    </source>
</evidence>
<organism evidence="1 2">
    <name type="scientific">Phocaeicola vulgatus</name>
    <name type="common">Bacteroides vulgatus</name>
    <dbReference type="NCBI Taxonomy" id="821"/>
    <lineage>
        <taxon>Bacteria</taxon>
        <taxon>Pseudomonadati</taxon>
        <taxon>Bacteroidota</taxon>
        <taxon>Bacteroidia</taxon>
        <taxon>Bacteroidales</taxon>
        <taxon>Bacteroidaceae</taxon>
        <taxon>Phocaeicola</taxon>
    </lineage>
</organism>
<accession>A0A3E4SUT7</accession>
<name>A0A3E4SUT7_PHOVU</name>
<reference evidence="1 2" key="1">
    <citation type="submission" date="2018-08" db="EMBL/GenBank/DDBJ databases">
        <title>A genome reference for cultivated species of the human gut microbiota.</title>
        <authorList>
            <person name="Zou Y."/>
            <person name="Xue W."/>
            <person name="Luo G."/>
        </authorList>
    </citation>
    <scope>NUCLEOTIDE SEQUENCE [LARGE SCALE GENOMIC DNA]</scope>
    <source>
        <strain evidence="1 2">TF05-18</strain>
    </source>
</reference>
<dbReference type="AlphaFoldDB" id="A0A3E4SUT7"/>
<proteinExistence type="predicted"/>
<gene>
    <name evidence="1" type="ORF">DXC44_20965</name>
</gene>
<sequence>MKSDYNCKVNADHVPTDEEYGSTFGKDRPGCHKILQNGYRTYCYAQAVREHTGWQYCPKRT</sequence>